<sequence length="616" mass="68673">MDGVELQEVMAFFRETLPFSQLTESEQRLALRDLKIQYFAKAQGEVPMSQQDPKLYLVSSGAFEIRTPSGELVDRLSRGGVFGYPTLLTGEAVVNRAIVLEDGLLMSIDAECFNTLRQQNRKFDRFFNKAHAKRVRLQTRYSTKTDSSVSRVDSLMSRNLVSVGLNDTVQDCARLMRDRRVSSVLVEHMGELKGIVTDKDLRNRVLAVGLSADAPMSQVMTANPMSISEKSTLFEANLVMSDHHIHHLPVVRDGQAVGVLTSTDILRNQSSQPLFLINRVNRCVSVADVVEVSGQIPTLLQAMISADARAQEIGRVLTLVTDALTKRLIQLAEDQLGAPPMPYAWLAFGSQGRQDQMAKSDQDNGLLLAHEPSTEERAYFQHLANLVCDGLNECGFVHCPGDIMAKNPKWCRSLDGWRQVFFDWIDTPSPKALMHASIFFDIRAVYGAKSLVDELQNQILERTQGNSIFLAALSANALNAKPPLGFFKKFALERDGKEVKGIDLKHKGNALITDIMRIYALAEGVREVNTFERIRALTQSKLISNKDLLNLADAQEFIGHTRLSNQGQQFAKGLEVSNYLLPQTVSSFVRHQLRDAFQVVHRGQQGLALKFARGMA</sequence>
<dbReference type="InterPro" id="IPR051462">
    <property type="entry name" value="CBS_domain-containing"/>
</dbReference>
<dbReference type="PROSITE" id="PS51371">
    <property type="entry name" value="CBS"/>
    <property type="match status" value="2"/>
</dbReference>
<reference evidence="5" key="2">
    <citation type="submission" date="2023-01" db="EMBL/GenBank/DDBJ databases">
        <title>Draft genome sequence of Paraferrimonas sedimenticola strain NBRC 101628.</title>
        <authorList>
            <person name="Sun Q."/>
            <person name="Mori K."/>
        </authorList>
    </citation>
    <scope>NUCLEOTIDE SEQUENCE</scope>
    <source>
        <strain evidence="5">NBRC 101628</strain>
    </source>
</reference>
<dbReference type="Gene3D" id="3.10.580.10">
    <property type="entry name" value="CBS-domain"/>
    <property type="match status" value="1"/>
</dbReference>
<proteinExistence type="predicted"/>
<protein>
    <submittedName>
        <fullName evidence="5">Cyclic nucleotide-binding protein</fullName>
    </submittedName>
</protein>
<evidence type="ECO:0000313" key="5">
    <source>
        <dbReference type="EMBL" id="GLP96673.1"/>
    </source>
</evidence>
<gene>
    <name evidence="5" type="ORF">GCM10007895_19790</name>
</gene>
<dbReference type="InterPro" id="IPR005105">
    <property type="entry name" value="GlnD_Uridyltrans_N"/>
</dbReference>
<keyword evidence="1" id="KW-0677">Repeat</keyword>
<dbReference type="InterPro" id="IPR000595">
    <property type="entry name" value="cNMP-bd_dom"/>
</dbReference>
<dbReference type="CDD" id="cd05401">
    <property type="entry name" value="NT_GlnE_GlnD_like"/>
    <property type="match status" value="1"/>
</dbReference>
<name>A0AA37W193_9GAMM</name>
<dbReference type="SUPFAM" id="SSF51206">
    <property type="entry name" value="cAMP-binding domain-like"/>
    <property type="match status" value="1"/>
</dbReference>
<feature type="domain" description="CBS" evidence="4">
    <location>
        <begin position="156"/>
        <end position="212"/>
    </location>
</feature>
<organism evidence="5 6">
    <name type="scientific">Paraferrimonas sedimenticola</name>
    <dbReference type="NCBI Taxonomy" id="375674"/>
    <lineage>
        <taxon>Bacteria</taxon>
        <taxon>Pseudomonadati</taxon>
        <taxon>Pseudomonadota</taxon>
        <taxon>Gammaproteobacteria</taxon>
        <taxon>Alteromonadales</taxon>
        <taxon>Ferrimonadaceae</taxon>
        <taxon>Paraferrimonas</taxon>
    </lineage>
</organism>
<dbReference type="EMBL" id="BSNC01000005">
    <property type="protein sequence ID" value="GLP96673.1"/>
    <property type="molecule type" value="Genomic_DNA"/>
</dbReference>
<keyword evidence="6" id="KW-1185">Reference proteome</keyword>
<dbReference type="CDD" id="cd00038">
    <property type="entry name" value="CAP_ED"/>
    <property type="match status" value="1"/>
</dbReference>
<feature type="domain" description="CBS" evidence="4">
    <location>
        <begin position="220"/>
        <end position="276"/>
    </location>
</feature>
<evidence type="ECO:0000259" key="4">
    <source>
        <dbReference type="PROSITE" id="PS51371"/>
    </source>
</evidence>
<dbReference type="InterPro" id="IPR000644">
    <property type="entry name" value="CBS_dom"/>
</dbReference>
<dbReference type="CDD" id="cd04587">
    <property type="entry name" value="CBS_pair_CAP-ED_NT_Pol-beta-like_DUF294_assoc"/>
    <property type="match status" value="1"/>
</dbReference>
<dbReference type="PANTHER" id="PTHR48108">
    <property type="entry name" value="CBS DOMAIN-CONTAINING PROTEIN CBSX2, CHLOROPLASTIC"/>
    <property type="match status" value="1"/>
</dbReference>
<dbReference type="InterPro" id="IPR014710">
    <property type="entry name" value="RmlC-like_jellyroll"/>
</dbReference>
<comment type="caution">
    <text evidence="5">The sequence shown here is derived from an EMBL/GenBank/DDBJ whole genome shotgun (WGS) entry which is preliminary data.</text>
</comment>
<evidence type="ECO:0000256" key="1">
    <source>
        <dbReference type="ARBA" id="ARBA00022737"/>
    </source>
</evidence>
<dbReference type="Pfam" id="PF00027">
    <property type="entry name" value="cNMP_binding"/>
    <property type="match status" value="1"/>
</dbReference>
<evidence type="ECO:0000259" key="3">
    <source>
        <dbReference type="PROSITE" id="PS50042"/>
    </source>
</evidence>
<accession>A0AA37W193</accession>
<dbReference type="Pfam" id="PF10335">
    <property type="entry name" value="DUF294_C"/>
    <property type="match status" value="1"/>
</dbReference>
<dbReference type="Pfam" id="PF00571">
    <property type="entry name" value="CBS"/>
    <property type="match status" value="2"/>
</dbReference>
<dbReference type="InterPro" id="IPR046342">
    <property type="entry name" value="CBS_dom_sf"/>
</dbReference>
<dbReference type="RefSeq" id="WP_095503996.1">
    <property type="nucleotide sequence ID" value="NZ_BSNC01000005.1"/>
</dbReference>
<dbReference type="GO" id="GO:0008773">
    <property type="term" value="F:[protein-PII] uridylyltransferase activity"/>
    <property type="evidence" value="ECO:0007669"/>
    <property type="project" value="InterPro"/>
</dbReference>
<evidence type="ECO:0000256" key="2">
    <source>
        <dbReference type="PROSITE-ProRule" id="PRU00703"/>
    </source>
</evidence>
<dbReference type="Gene3D" id="2.60.120.10">
    <property type="entry name" value="Jelly Rolls"/>
    <property type="match status" value="1"/>
</dbReference>
<evidence type="ECO:0000313" key="6">
    <source>
        <dbReference type="Proteomes" id="UP001161422"/>
    </source>
</evidence>
<dbReference type="AlphaFoldDB" id="A0AA37W193"/>
<dbReference type="PROSITE" id="PS50042">
    <property type="entry name" value="CNMP_BINDING_3"/>
    <property type="match status" value="1"/>
</dbReference>
<dbReference type="PANTHER" id="PTHR48108:SF31">
    <property type="entry name" value="CBS DOMAIN AND CYCLIC NUCLEOTIDE-REGULATED NUCLEOTIDYLTRANSFERASE"/>
    <property type="match status" value="1"/>
</dbReference>
<feature type="domain" description="Cyclic nucleotide-binding" evidence="3">
    <location>
        <begin position="18"/>
        <end position="116"/>
    </location>
</feature>
<dbReference type="SMART" id="SM00116">
    <property type="entry name" value="CBS"/>
    <property type="match status" value="2"/>
</dbReference>
<dbReference type="SUPFAM" id="SSF54631">
    <property type="entry name" value="CBS-domain pair"/>
    <property type="match status" value="1"/>
</dbReference>
<dbReference type="Pfam" id="PF03445">
    <property type="entry name" value="DUF294"/>
    <property type="match status" value="1"/>
</dbReference>
<dbReference type="InterPro" id="IPR018821">
    <property type="entry name" value="DUF294_put_nucleoTrafse_sb-bd"/>
</dbReference>
<dbReference type="Proteomes" id="UP001161422">
    <property type="component" value="Unassembled WGS sequence"/>
</dbReference>
<reference evidence="5" key="1">
    <citation type="journal article" date="2014" name="Int. J. Syst. Evol. Microbiol.">
        <title>Complete genome sequence of Corynebacterium casei LMG S-19264T (=DSM 44701T), isolated from a smear-ripened cheese.</title>
        <authorList>
            <consortium name="US DOE Joint Genome Institute (JGI-PGF)"/>
            <person name="Walter F."/>
            <person name="Albersmeier A."/>
            <person name="Kalinowski J."/>
            <person name="Ruckert C."/>
        </authorList>
    </citation>
    <scope>NUCLEOTIDE SEQUENCE</scope>
    <source>
        <strain evidence="5">NBRC 101628</strain>
    </source>
</reference>
<dbReference type="InterPro" id="IPR018490">
    <property type="entry name" value="cNMP-bd_dom_sf"/>
</dbReference>
<keyword evidence="2" id="KW-0129">CBS domain</keyword>